<evidence type="ECO:0000313" key="7">
    <source>
        <dbReference type="Proteomes" id="UP000323856"/>
    </source>
</evidence>
<dbReference type="PANTHER" id="PTHR23407:SF1">
    <property type="entry name" value="5-FORMYLTETRAHYDROFOLATE CYCLO-LIGASE"/>
    <property type="match status" value="1"/>
</dbReference>
<dbReference type="InterPro" id="IPR037171">
    <property type="entry name" value="NagB/RpiA_transferase-like"/>
</dbReference>
<keyword evidence="3 4" id="KW-0067">ATP-binding</keyword>
<dbReference type="Gene3D" id="3.40.50.10420">
    <property type="entry name" value="NagB/RpiA/CoA transferase-like"/>
    <property type="match status" value="1"/>
</dbReference>
<dbReference type="AlphaFoldDB" id="A0A5B0EGB7"/>
<dbReference type="EMBL" id="VOBL01000005">
    <property type="protein sequence ID" value="KAA0977943.1"/>
    <property type="molecule type" value="Genomic_DNA"/>
</dbReference>
<dbReference type="GO" id="GO:0005524">
    <property type="term" value="F:ATP binding"/>
    <property type="evidence" value="ECO:0007669"/>
    <property type="project" value="UniProtKB-KW"/>
</dbReference>
<comment type="similarity">
    <text evidence="1 4">Belongs to the 5-formyltetrahydrofolate cyclo-ligase family.</text>
</comment>
<name>A0A5B0EGB7_9MICC</name>
<reference evidence="6 7" key="1">
    <citation type="submission" date="2019-07" db="EMBL/GenBank/DDBJ databases">
        <title>Analysis of the biochemical properties, biological activity and biotechnological potential of siderophores and biosurfactants produced by Antarctic psychrotolerant bacteria.</title>
        <authorList>
            <person name="Styczynski M."/>
            <person name="Krucon T."/>
            <person name="Decewicz P."/>
            <person name="Dziewit L."/>
        </authorList>
    </citation>
    <scope>NUCLEOTIDE SEQUENCE [LARGE SCALE GENOMIC DNA]</scope>
    <source>
        <strain evidence="6 7">ANT_H27</strain>
    </source>
</reference>
<dbReference type="EC" id="6.3.3.2" evidence="4"/>
<dbReference type="Proteomes" id="UP000323856">
    <property type="component" value="Unassembled WGS sequence"/>
</dbReference>
<dbReference type="GO" id="GO:0046872">
    <property type="term" value="F:metal ion binding"/>
    <property type="evidence" value="ECO:0007669"/>
    <property type="project" value="UniProtKB-KW"/>
</dbReference>
<comment type="caution">
    <text evidence="6">The sequence shown here is derived from an EMBL/GenBank/DDBJ whole genome shotgun (WGS) entry which is preliminary data.</text>
</comment>
<keyword evidence="6" id="KW-0436">Ligase</keyword>
<evidence type="ECO:0000256" key="3">
    <source>
        <dbReference type="ARBA" id="ARBA00022840"/>
    </source>
</evidence>
<keyword evidence="2 4" id="KW-0547">Nucleotide-binding</keyword>
<comment type="catalytic activity">
    <reaction evidence="4">
        <text>(6S)-5-formyl-5,6,7,8-tetrahydrofolate + ATP = (6R)-5,10-methenyltetrahydrofolate + ADP + phosphate</text>
        <dbReference type="Rhea" id="RHEA:10488"/>
        <dbReference type="ChEBI" id="CHEBI:30616"/>
        <dbReference type="ChEBI" id="CHEBI:43474"/>
        <dbReference type="ChEBI" id="CHEBI:57455"/>
        <dbReference type="ChEBI" id="CHEBI:57457"/>
        <dbReference type="ChEBI" id="CHEBI:456216"/>
        <dbReference type="EC" id="6.3.3.2"/>
    </reaction>
</comment>
<dbReference type="SUPFAM" id="SSF100950">
    <property type="entry name" value="NagB/RpiA/CoA transferase-like"/>
    <property type="match status" value="1"/>
</dbReference>
<dbReference type="PANTHER" id="PTHR23407">
    <property type="entry name" value="ATPASE INHIBITOR/5-FORMYLTETRAHYDROFOLATE CYCLO-LIGASE"/>
    <property type="match status" value="1"/>
</dbReference>
<dbReference type="InterPro" id="IPR024185">
    <property type="entry name" value="FTHF_cligase-like_sf"/>
</dbReference>
<proteinExistence type="inferred from homology"/>
<dbReference type="Pfam" id="PF01812">
    <property type="entry name" value="5-FTHF_cyc-lig"/>
    <property type="match status" value="1"/>
</dbReference>
<sequence>MHPFGLVTAPQRSQYQPRAVESHGPVSFVVGHAPNPSQRHGLDWHLRLVASTPWRRPGPGPRLWFVTENKTKDEIRNRFRTQRRALGAEAREAQMHLMTGHLLPWLQAHAPRKAVTCFLSYGAEPPTADLLARLHEAGFTIYVPVCEPARQLSWTRWYPGVAMARSLVGPIDEPVGERFSAQLMEELDVILVPAQAVDVNGDRLGQGGGYYDRFIASLPRATRPKLLSIVFEHEFLEAGKIPVEPFDERVEAVVLPSGVLELTK</sequence>
<accession>A0A5B0EGB7</accession>
<dbReference type="GO" id="GO:0009396">
    <property type="term" value="P:folic acid-containing compound biosynthetic process"/>
    <property type="evidence" value="ECO:0007669"/>
    <property type="project" value="TreeGrafter"/>
</dbReference>
<dbReference type="GO" id="GO:0035999">
    <property type="term" value="P:tetrahydrofolate interconversion"/>
    <property type="evidence" value="ECO:0007669"/>
    <property type="project" value="TreeGrafter"/>
</dbReference>
<evidence type="ECO:0000313" key="6">
    <source>
        <dbReference type="EMBL" id="KAA0977943.1"/>
    </source>
</evidence>
<feature type="region of interest" description="Disordered" evidence="5">
    <location>
        <begin position="1"/>
        <end position="20"/>
    </location>
</feature>
<protein>
    <recommendedName>
        <fullName evidence="4">5-formyltetrahydrofolate cyclo-ligase</fullName>
        <ecNumber evidence="4">6.3.3.2</ecNumber>
    </recommendedName>
</protein>
<comment type="cofactor">
    <cofactor evidence="4">
        <name>Mg(2+)</name>
        <dbReference type="ChEBI" id="CHEBI:18420"/>
    </cofactor>
</comment>
<evidence type="ECO:0000256" key="4">
    <source>
        <dbReference type="RuleBase" id="RU361279"/>
    </source>
</evidence>
<keyword evidence="4" id="KW-0479">Metal-binding</keyword>
<dbReference type="OrthoDB" id="3242798at2"/>
<evidence type="ECO:0000256" key="5">
    <source>
        <dbReference type="SAM" id="MobiDB-lite"/>
    </source>
</evidence>
<keyword evidence="4" id="KW-0460">Magnesium</keyword>
<organism evidence="6 7">
    <name type="scientific">Paeniglutamicibacter gangotriensis</name>
    <dbReference type="NCBI Taxonomy" id="254787"/>
    <lineage>
        <taxon>Bacteria</taxon>
        <taxon>Bacillati</taxon>
        <taxon>Actinomycetota</taxon>
        <taxon>Actinomycetes</taxon>
        <taxon>Micrococcales</taxon>
        <taxon>Micrococcaceae</taxon>
        <taxon>Paeniglutamicibacter</taxon>
    </lineage>
</organism>
<dbReference type="GO" id="GO:0030272">
    <property type="term" value="F:5-formyltetrahydrofolate cyclo-ligase activity"/>
    <property type="evidence" value="ECO:0007669"/>
    <property type="project" value="UniProtKB-EC"/>
</dbReference>
<evidence type="ECO:0000256" key="2">
    <source>
        <dbReference type="ARBA" id="ARBA00022741"/>
    </source>
</evidence>
<evidence type="ECO:0000256" key="1">
    <source>
        <dbReference type="ARBA" id="ARBA00010638"/>
    </source>
</evidence>
<dbReference type="InterPro" id="IPR002698">
    <property type="entry name" value="FTHF_cligase"/>
</dbReference>
<dbReference type="NCBIfam" id="TIGR02727">
    <property type="entry name" value="MTHFS_bact"/>
    <property type="match status" value="1"/>
</dbReference>
<gene>
    <name evidence="6" type="ORF">FQ154_06715</name>
</gene>